<dbReference type="GO" id="GO:0051596">
    <property type="term" value="P:methylglyoxal catabolic process"/>
    <property type="evidence" value="ECO:0007669"/>
    <property type="project" value="TreeGrafter"/>
</dbReference>
<dbReference type="InterPro" id="IPR023210">
    <property type="entry name" value="NADP_OxRdtase_dom"/>
</dbReference>
<feature type="domain" description="NADP-dependent oxidoreductase" evidence="4">
    <location>
        <begin position="32"/>
        <end position="345"/>
    </location>
</feature>
<reference evidence="5 6" key="1">
    <citation type="submission" date="2020-07" db="EMBL/GenBank/DDBJ databases">
        <title>Sequencing the genomes of 1000 actinobacteria strains.</title>
        <authorList>
            <person name="Klenk H.-P."/>
        </authorList>
    </citation>
    <scope>NUCLEOTIDE SEQUENCE [LARGE SCALE GENOMIC DNA]</scope>
    <source>
        <strain evidence="5 6">DSM 44121</strain>
    </source>
</reference>
<keyword evidence="2" id="KW-0521">NADP</keyword>
<keyword evidence="3 5" id="KW-0560">Oxidoreductase</keyword>
<dbReference type="EMBL" id="JACGWV010000003">
    <property type="protein sequence ID" value="MBA8811262.1"/>
    <property type="molecule type" value="Genomic_DNA"/>
</dbReference>
<evidence type="ECO:0000259" key="4">
    <source>
        <dbReference type="Pfam" id="PF00248"/>
    </source>
</evidence>
<dbReference type="PANTHER" id="PTHR43150">
    <property type="entry name" value="HYPERKINETIC, ISOFORM M"/>
    <property type="match status" value="1"/>
</dbReference>
<dbReference type="RefSeq" id="WP_182620421.1">
    <property type="nucleotide sequence ID" value="NZ_BAAATF010000001.1"/>
</dbReference>
<keyword evidence="6" id="KW-1185">Reference proteome</keyword>
<dbReference type="EC" id="1.1.1.-" evidence="5"/>
<evidence type="ECO:0000313" key="6">
    <source>
        <dbReference type="Proteomes" id="UP000540568"/>
    </source>
</evidence>
<dbReference type="InterPro" id="IPR036812">
    <property type="entry name" value="NAD(P)_OxRdtase_dom_sf"/>
</dbReference>
<gene>
    <name evidence="5" type="ORF">FHX71_005269</name>
</gene>
<name>A0A7W3JEB5_9MICO</name>
<protein>
    <submittedName>
        <fullName evidence="5">L-glyceraldehyde 3-phosphate reductase</fullName>
        <ecNumber evidence="5">1.1.1.-</ecNumber>
    </submittedName>
</protein>
<dbReference type="Gene3D" id="3.20.20.100">
    <property type="entry name" value="NADP-dependent oxidoreductase domain"/>
    <property type="match status" value="1"/>
</dbReference>
<dbReference type="PANTHER" id="PTHR43150:SF4">
    <property type="entry name" value="L-GLYCERALDEHYDE 3-PHOSPHATE REDUCTASE"/>
    <property type="match status" value="1"/>
</dbReference>
<dbReference type="Proteomes" id="UP000540568">
    <property type="component" value="Unassembled WGS sequence"/>
</dbReference>
<proteinExistence type="inferred from homology"/>
<evidence type="ECO:0000256" key="1">
    <source>
        <dbReference type="ARBA" id="ARBA00006515"/>
    </source>
</evidence>
<evidence type="ECO:0000256" key="2">
    <source>
        <dbReference type="ARBA" id="ARBA00022857"/>
    </source>
</evidence>
<organism evidence="5 6">
    <name type="scientific">Promicromonospora sukumoe</name>
    <dbReference type="NCBI Taxonomy" id="88382"/>
    <lineage>
        <taxon>Bacteria</taxon>
        <taxon>Bacillati</taxon>
        <taxon>Actinomycetota</taxon>
        <taxon>Actinomycetes</taxon>
        <taxon>Micrococcales</taxon>
        <taxon>Promicromonosporaceae</taxon>
        <taxon>Promicromonospora</taxon>
    </lineage>
</organism>
<comment type="caution">
    <text evidence="5">The sequence shown here is derived from an EMBL/GenBank/DDBJ whole genome shotgun (WGS) entry which is preliminary data.</text>
</comment>
<dbReference type="Pfam" id="PF00248">
    <property type="entry name" value="Aldo_ket_red"/>
    <property type="match status" value="1"/>
</dbReference>
<evidence type="ECO:0000313" key="5">
    <source>
        <dbReference type="EMBL" id="MBA8811262.1"/>
    </source>
</evidence>
<dbReference type="SUPFAM" id="SSF51430">
    <property type="entry name" value="NAD(P)-linked oxidoreductase"/>
    <property type="match status" value="1"/>
</dbReference>
<comment type="similarity">
    <text evidence="1">Belongs to the shaker potassium channel beta subunit family.</text>
</comment>
<dbReference type="GO" id="GO:0016491">
    <property type="term" value="F:oxidoreductase activity"/>
    <property type="evidence" value="ECO:0007669"/>
    <property type="project" value="UniProtKB-KW"/>
</dbReference>
<dbReference type="InterPro" id="IPR005399">
    <property type="entry name" value="K_chnl_volt-dep_bsu_KCNAB-rel"/>
</dbReference>
<dbReference type="AlphaFoldDB" id="A0A7W3JEB5"/>
<sequence>MPLASRYLAAEDRYDTMQYRRTGRSGLDLPALSLGLWHNFGDTSPFDTQRAILRRALDLGVTHFDLANNYGPSYGAAEANFGRHLAADLKPYRDELVLSTKAGYDMWPGPYGDHGSRKYLLASLDQSLTRMGVDYVDVFYHHRPDPSTPLEETMGALASAVQQGKALYVGVSNYSPARTRDAARILGELGVPLLIHQPSYSMFNRHIENPAHEDGYDGVQSESLLDVVGELGVGTIVFSPLQQGLLTSKYLAGAAPAGSRAARSDSPFLSDRALTEDYLGRAKALNDIAAGRGQTLAQLALAWVLRDERITSALIGASSVAQLEDNVAALAAGPLTADEIAAIEPLARPLG</sequence>
<accession>A0A7W3JEB5</accession>
<evidence type="ECO:0000256" key="3">
    <source>
        <dbReference type="ARBA" id="ARBA00023002"/>
    </source>
</evidence>